<feature type="domain" description="Calcineurin-like phosphoesterase" evidence="1">
    <location>
        <begin position="1"/>
        <end position="192"/>
    </location>
</feature>
<dbReference type="CDD" id="cd00838">
    <property type="entry name" value="MPP_superfamily"/>
    <property type="match status" value="1"/>
</dbReference>
<dbReference type="GO" id="GO:0016787">
    <property type="term" value="F:hydrolase activity"/>
    <property type="evidence" value="ECO:0007669"/>
    <property type="project" value="InterPro"/>
</dbReference>
<proteinExistence type="predicted"/>
<dbReference type="InterPro" id="IPR050535">
    <property type="entry name" value="DNA_Repair-Maintenance_Comp"/>
</dbReference>
<accession>A0A8S5LN22</accession>
<evidence type="ECO:0000259" key="1">
    <source>
        <dbReference type="Pfam" id="PF00149"/>
    </source>
</evidence>
<dbReference type="InterPro" id="IPR004843">
    <property type="entry name" value="Calcineurin-like_PHP"/>
</dbReference>
<dbReference type="Pfam" id="PF00149">
    <property type="entry name" value="Metallophos"/>
    <property type="match status" value="1"/>
</dbReference>
<reference evidence="2" key="1">
    <citation type="journal article" date="2021" name="Proc. Natl. Acad. Sci. U.S.A.">
        <title>A Catalog of Tens of Thousands of Viruses from Human Metagenomes Reveals Hidden Associations with Chronic Diseases.</title>
        <authorList>
            <person name="Tisza M.J."/>
            <person name="Buck C.B."/>
        </authorList>
    </citation>
    <scope>NUCLEOTIDE SEQUENCE</scope>
    <source>
        <strain evidence="2">Ctsf32</strain>
    </source>
</reference>
<dbReference type="EMBL" id="BK015882">
    <property type="protein sequence ID" value="DAD71444.1"/>
    <property type="molecule type" value="Genomic_DNA"/>
</dbReference>
<dbReference type="PANTHER" id="PTHR30337">
    <property type="entry name" value="COMPONENT OF ATP-DEPENDENT DSDNA EXONUCLEASE"/>
    <property type="match status" value="1"/>
</dbReference>
<name>A0A8S5LN22_9CAUD</name>
<organism evidence="2">
    <name type="scientific">Siphoviridae sp. ctsf32</name>
    <dbReference type="NCBI Taxonomy" id="2827594"/>
    <lineage>
        <taxon>Viruses</taxon>
        <taxon>Duplodnaviria</taxon>
        <taxon>Heunggongvirae</taxon>
        <taxon>Uroviricota</taxon>
        <taxon>Caudoviricetes</taxon>
    </lineage>
</organism>
<dbReference type="SUPFAM" id="SSF56300">
    <property type="entry name" value="Metallo-dependent phosphatases"/>
    <property type="match status" value="1"/>
</dbReference>
<dbReference type="PANTHER" id="PTHR30337:SF0">
    <property type="entry name" value="NUCLEASE SBCCD SUBUNIT D"/>
    <property type="match status" value="1"/>
</dbReference>
<dbReference type="Gene3D" id="3.60.21.10">
    <property type="match status" value="1"/>
</dbReference>
<dbReference type="InterPro" id="IPR029052">
    <property type="entry name" value="Metallo-depent_PP-like"/>
</dbReference>
<evidence type="ECO:0000313" key="2">
    <source>
        <dbReference type="EMBL" id="DAD71444.1"/>
    </source>
</evidence>
<protein>
    <submittedName>
        <fullName evidence="2">Putative DNA double strand break repair</fullName>
    </submittedName>
</protein>
<sequence>MRLLIFSDVHWSTYSSIVRCRGEKYSTRLENLIDSLNWVERFAEEYHCDRIICLGDFFDKSELDAESITALNDIEWANIPHTFLVGNHEVSSADLKYSTAHLFNLKNCEIINTTCMKSFDNFEIMYLPYFLEKDRPVLKDVFSKRDMSKWGLLLSHNDIKGINYGRYVSQEGFTVEELESVCDVCINGHLHNTTQVTNKICNIGNLTGQNFSEDAFIYPHNIMLINTDEWSFHTIENPNALNFYKIEMPDDWSIDYLNNLCFKLKRNSVLTVKCKEDNGYQCLRARFDPRWPDNGFPKCANVITSKFIIERETSDKEVKPDVSFTVDHLAQFKDYILQNVGSDEITISELQEICK</sequence>